<keyword evidence="5" id="KW-1185">Reference proteome</keyword>
<dbReference type="Pfam" id="PF05003">
    <property type="entry name" value="DUF668"/>
    <property type="match status" value="1"/>
</dbReference>
<dbReference type="Proteomes" id="UP001603857">
    <property type="component" value="Unassembled WGS sequence"/>
</dbReference>
<feature type="domain" description="DUF3475" evidence="3">
    <location>
        <begin position="235"/>
        <end position="291"/>
    </location>
</feature>
<evidence type="ECO:0000313" key="5">
    <source>
        <dbReference type="Proteomes" id="UP001603857"/>
    </source>
</evidence>
<sequence>MGGICSRSWKATVDGVAVDNALSGSSRHANGHANDEHGMAYQSIGLPRSVDINSNVLPEDDDDDLDKHQRESFSFTGLENSSNGLSADDINDGIPRLYRALSHKSKSKQAAVKPYLPPCTSCLSLCLEFDKVAIVPTILNIEQSTLPTSTVQRYLHPTLPPPLASQIAPPFGKNSSCNTDVLWVSEVSSLLGRAGTAGLGKAVEVLDTLGSSMTNLNLSSGFTSGVTTKGNKISILAFEVANTIVKGANLMQSLSKENIKHLKEMVLPSEGVQNLISRDMDTLLRIAAEDKREELKIFSGEVVRFGNRCKDPQWHNLDRYFEKLGSELTPQKQLKDEAEMVMQQLMTYVQYTAELYHELHALDRFDQDYRRKLQEEDNSNATQRGDSLAILRAELKSQKKHVRNLKKKSLWSKILEEVMEKLVDIVHFLYLEIHEAFGSTDTDKQVKDSQDSHNKLGSAGLALHYANIISQIDTLVSRSSSVPPNTRDALYQGLPPNVKSALRSRLQVKEELSVPQIKAEMERILQWLVPMAANTTKAHHGFGWVGEWANTGSEVNRKPAGQTDLLRIETLHHADKEKTEFFILELVILLHHLVSQVRVGNGGIRSPVKSPIRSPTQNTGQLFTHKACSSPMLTIEDQQMLCDVGKRKLTPGISKSQEFGTAKSRLSKHHRLSKSSSHSPISESKNDIFSTRRLPSIPVIDFDIDRMKALDVIDRVDTIGSS</sequence>
<proteinExistence type="predicted"/>
<name>A0ABD1LMF6_9FABA</name>
<dbReference type="EMBL" id="JBGMDY010000008">
    <property type="protein sequence ID" value="KAL2324703.1"/>
    <property type="molecule type" value="Genomic_DNA"/>
</dbReference>
<comment type="caution">
    <text evidence="4">The sequence shown here is derived from an EMBL/GenBank/DDBJ whole genome shotgun (WGS) entry which is preliminary data.</text>
</comment>
<accession>A0ABD1LMF6</accession>
<organism evidence="4 5">
    <name type="scientific">Flemingia macrophylla</name>
    <dbReference type="NCBI Taxonomy" id="520843"/>
    <lineage>
        <taxon>Eukaryota</taxon>
        <taxon>Viridiplantae</taxon>
        <taxon>Streptophyta</taxon>
        <taxon>Embryophyta</taxon>
        <taxon>Tracheophyta</taxon>
        <taxon>Spermatophyta</taxon>
        <taxon>Magnoliopsida</taxon>
        <taxon>eudicotyledons</taxon>
        <taxon>Gunneridae</taxon>
        <taxon>Pentapetalae</taxon>
        <taxon>rosids</taxon>
        <taxon>fabids</taxon>
        <taxon>Fabales</taxon>
        <taxon>Fabaceae</taxon>
        <taxon>Papilionoideae</taxon>
        <taxon>50 kb inversion clade</taxon>
        <taxon>NPAAA clade</taxon>
        <taxon>indigoferoid/millettioid clade</taxon>
        <taxon>Phaseoleae</taxon>
        <taxon>Flemingia</taxon>
    </lineage>
</organism>
<dbReference type="InterPro" id="IPR021864">
    <property type="entry name" value="DUF3475"/>
</dbReference>
<dbReference type="InterPro" id="IPR007700">
    <property type="entry name" value="DUF668"/>
</dbReference>
<dbReference type="PANTHER" id="PTHR31730:SF32">
    <property type="entry name" value="PROTEIN PSK SIMULATOR 1"/>
    <property type="match status" value="1"/>
</dbReference>
<dbReference type="Pfam" id="PF11961">
    <property type="entry name" value="DUF3475"/>
    <property type="match status" value="1"/>
</dbReference>
<reference evidence="4 5" key="1">
    <citation type="submission" date="2024-08" db="EMBL/GenBank/DDBJ databases">
        <title>Insights into the chromosomal genome structure of Flemingia macrophylla.</title>
        <authorList>
            <person name="Ding Y."/>
            <person name="Zhao Y."/>
            <person name="Bi W."/>
            <person name="Wu M."/>
            <person name="Zhao G."/>
            <person name="Gong Y."/>
            <person name="Li W."/>
            <person name="Zhang P."/>
        </authorList>
    </citation>
    <scope>NUCLEOTIDE SEQUENCE [LARGE SCALE GENOMIC DNA]</scope>
    <source>
        <strain evidence="4">DYQJB</strain>
        <tissue evidence="4">Leaf</tissue>
    </source>
</reference>
<dbReference type="PANTHER" id="PTHR31730">
    <property type="entry name" value="OS01G0873900 PROTEIN"/>
    <property type="match status" value="1"/>
</dbReference>
<evidence type="ECO:0000259" key="3">
    <source>
        <dbReference type="Pfam" id="PF11961"/>
    </source>
</evidence>
<dbReference type="InterPro" id="IPR045021">
    <property type="entry name" value="PSI1/2/3"/>
</dbReference>
<gene>
    <name evidence="4" type="ORF">Fmac_023761</name>
</gene>
<protein>
    <submittedName>
        <fullName evidence="4">Uncharacterized protein</fullName>
    </submittedName>
</protein>
<evidence type="ECO:0000259" key="2">
    <source>
        <dbReference type="Pfam" id="PF05003"/>
    </source>
</evidence>
<dbReference type="AlphaFoldDB" id="A0ABD1LMF6"/>
<evidence type="ECO:0000256" key="1">
    <source>
        <dbReference type="SAM" id="MobiDB-lite"/>
    </source>
</evidence>
<feature type="domain" description="DUF668" evidence="2">
    <location>
        <begin position="456"/>
        <end position="537"/>
    </location>
</feature>
<evidence type="ECO:0000313" key="4">
    <source>
        <dbReference type="EMBL" id="KAL2324703.1"/>
    </source>
</evidence>
<feature type="region of interest" description="Disordered" evidence="1">
    <location>
        <begin position="653"/>
        <end position="686"/>
    </location>
</feature>